<evidence type="ECO:0000313" key="5">
    <source>
        <dbReference type="Proteomes" id="UP000005050"/>
    </source>
</evidence>
<dbReference type="OrthoDB" id="516834at2"/>
<dbReference type="KEGG" id="pstw:DSJ_24385"/>
<dbReference type="AlphaFoldDB" id="H3RHD3"/>
<dbReference type="InterPro" id="IPR035093">
    <property type="entry name" value="RelE/ParE_toxin_dom_sf"/>
</dbReference>
<evidence type="ECO:0000256" key="2">
    <source>
        <dbReference type="PIRNR" id="PIRNR029218"/>
    </source>
</evidence>
<accession>H3RHD3</accession>
<sequence length="98" mass="11282">MRAVKLTPKAEDDLEAIWHYGWQHFGEGQADSYIDHLSAVFQLLGDHHIGTRCPELGEGIYALPSERHVIYFLQTEAVVIVIRVLSQHQDAGRHLHWR</sequence>
<dbReference type="Proteomes" id="UP000192380">
    <property type="component" value="Plasmid pDSJ09"/>
</dbReference>
<reference evidence="4" key="2">
    <citation type="submission" date="2012-01" db="EMBL/GenBank/DDBJ databases">
        <authorList>
            <person name="Biehl B.S."/>
            <person name="Ding Y."/>
            <person name="Dugan-Rocha S.P."/>
            <person name="Gibbs R.A."/>
            <person name="Glasner J.D."/>
            <person name="Kovar C."/>
            <person name="Muzny D.M."/>
            <person name="Neeno-Eckwall E.C."/>
            <person name="Perna N.T."/>
            <person name="Qin X."/>
            <person name="von Bodman S.B."/>
            <person name="Weinstock G.M."/>
        </authorList>
    </citation>
    <scope>NUCLEOTIDE SEQUENCE</scope>
    <source>
        <strain evidence="4">DC283</strain>
    </source>
</reference>
<evidence type="ECO:0000313" key="3">
    <source>
        <dbReference type="EMBL" id="ARF52386.1"/>
    </source>
</evidence>
<evidence type="ECO:0000256" key="1">
    <source>
        <dbReference type="ARBA" id="ARBA00022649"/>
    </source>
</evidence>
<dbReference type="RefSeq" id="WP_006120896.1">
    <property type="nucleotide sequence ID" value="NZ_AHIE01000028.1"/>
</dbReference>
<dbReference type="PIRSF" id="PIRSF029218">
    <property type="entry name" value="ParE"/>
    <property type="match status" value="1"/>
</dbReference>
<dbReference type="Proteomes" id="UP000005050">
    <property type="component" value="Unassembled WGS sequence"/>
</dbReference>
<proteinExistence type="inferred from homology"/>
<reference evidence="3 6" key="3">
    <citation type="submission" date="2016-10" db="EMBL/GenBank/DDBJ databases">
        <title>Complete Genome Assembly of Pantoea stewartii subsp. stewartii DC283, a Corn Pathogen.</title>
        <authorList>
            <person name="Duong D.A."/>
            <person name="Stevens A.M."/>
            <person name="Jensen R.V."/>
        </authorList>
    </citation>
    <scope>NUCLEOTIDE SEQUENCE [LARGE SCALE GENOMIC DNA]</scope>
    <source>
        <strain evidence="3 6">DC283</strain>
        <plasmid evidence="3 6">pDSJ09</plasmid>
    </source>
</reference>
<dbReference type="Gene3D" id="3.30.2310.20">
    <property type="entry name" value="RelE-like"/>
    <property type="match status" value="1"/>
</dbReference>
<evidence type="ECO:0000313" key="6">
    <source>
        <dbReference type="Proteomes" id="UP000192380"/>
    </source>
</evidence>
<name>H3RHD3_PANSE</name>
<keyword evidence="6" id="KW-1185">Reference proteome</keyword>
<keyword evidence="3" id="KW-0614">Plasmid</keyword>
<dbReference type="InterPro" id="IPR028344">
    <property type="entry name" value="ParE1/4"/>
</dbReference>
<organism evidence="4 5">
    <name type="scientific">Pantoea stewartii subsp. stewartii DC283</name>
    <dbReference type="NCBI Taxonomy" id="660596"/>
    <lineage>
        <taxon>Bacteria</taxon>
        <taxon>Pseudomonadati</taxon>
        <taxon>Pseudomonadota</taxon>
        <taxon>Gammaproteobacteria</taxon>
        <taxon>Enterobacterales</taxon>
        <taxon>Erwiniaceae</taxon>
        <taxon>Pantoea</taxon>
    </lineage>
</organism>
<geneLocation type="plasmid" evidence="3 6">
    <name>pDSJ09</name>
</geneLocation>
<dbReference type="PATRIC" id="fig|660596.6.peg.3621"/>
<reference evidence="4 5" key="1">
    <citation type="journal article" date="2012" name="Mol. Microbiol.">
        <title>The genetic and structural basis of two distinct terminal side branch residues in stewartan and amylovoran exopolysaccharides and their potential role in host adaptation.</title>
        <authorList>
            <person name="Wang X."/>
            <person name="Yang F."/>
            <person name="von Bodman S.B."/>
        </authorList>
    </citation>
    <scope>NUCLEOTIDE SEQUENCE [LARGE SCALE GENOMIC DNA]</scope>
    <source>
        <strain evidence="4 5">DC283</strain>
    </source>
</reference>
<dbReference type="InterPro" id="IPR007712">
    <property type="entry name" value="RelE/ParE_toxin"/>
</dbReference>
<protein>
    <recommendedName>
        <fullName evidence="2">Toxin</fullName>
    </recommendedName>
</protein>
<gene>
    <name evidence="4" type="ORF">CKS_5321</name>
    <name evidence="3" type="ORF">DSJ_24385</name>
</gene>
<evidence type="ECO:0000313" key="4">
    <source>
        <dbReference type="EMBL" id="EHT99213.1"/>
    </source>
</evidence>
<comment type="similarity">
    <text evidence="2">Belongs to the RelE toxin family.</text>
</comment>
<dbReference type="EMBL" id="CP017590">
    <property type="protein sequence ID" value="ARF52386.1"/>
    <property type="molecule type" value="Genomic_DNA"/>
</dbReference>
<dbReference type="EMBL" id="AHIE01000028">
    <property type="protein sequence ID" value="EHT99213.1"/>
    <property type="molecule type" value="Genomic_DNA"/>
</dbReference>
<keyword evidence="1" id="KW-1277">Toxin-antitoxin system</keyword>
<dbReference type="Pfam" id="PF05016">
    <property type="entry name" value="ParE_toxin"/>
    <property type="match status" value="1"/>
</dbReference>